<dbReference type="PROSITE" id="PS51257">
    <property type="entry name" value="PROKAR_LIPOPROTEIN"/>
    <property type="match status" value="1"/>
</dbReference>
<accession>A0A0K2GF72</accession>
<reference evidence="2 3" key="1">
    <citation type="journal article" date="2015" name="Proc. Natl. Acad. Sci. U.S.A.">
        <title>Expanded metabolic versatility of ubiquitous nitrite-oxidizing bacteria from the genus Nitrospira.</title>
        <authorList>
            <person name="Koch H."/>
            <person name="Lucker S."/>
            <person name="Albertsen M."/>
            <person name="Kitzinger K."/>
            <person name="Herbold C."/>
            <person name="Spieck E."/>
            <person name="Nielsen P.H."/>
            <person name="Wagner M."/>
            <person name="Daims H."/>
        </authorList>
    </citation>
    <scope>NUCLEOTIDE SEQUENCE [LARGE SCALE GENOMIC DNA]</scope>
    <source>
        <strain evidence="2 3">NSP M-1</strain>
    </source>
</reference>
<dbReference type="KEGG" id="nmv:NITMOv2_3095"/>
<dbReference type="STRING" id="42253.NITMOv2_3095"/>
<evidence type="ECO:0008006" key="4">
    <source>
        <dbReference type="Google" id="ProtNLM"/>
    </source>
</evidence>
<dbReference type="EMBL" id="CP011801">
    <property type="protein sequence ID" value="ALA59494.1"/>
    <property type="molecule type" value="Genomic_DNA"/>
</dbReference>
<evidence type="ECO:0000256" key="1">
    <source>
        <dbReference type="SAM" id="SignalP"/>
    </source>
</evidence>
<evidence type="ECO:0000313" key="3">
    <source>
        <dbReference type="Proteomes" id="UP000069205"/>
    </source>
</evidence>
<keyword evidence="1" id="KW-0732">Signal</keyword>
<feature type="signal peptide" evidence="1">
    <location>
        <begin position="1"/>
        <end position="16"/>
    </location>
</feature>
<evidence type="ECO:0000313" key="2">
    <source>
        <dbReference type="EMBL" id="ALA59494.1"/>
    </source>
</evidence>
<organism evidence="2 3">
    <name type="scientific">Nitrospira moscoviensis</name>
    <dbReference type="NCBI Taxonomy" id="42253"/>
    <lineage>
        <taxon>Bacteria</taxon>
        <taxon>Pseudomonadati</taxon>
        <taxon>Nitrospirota</taxon>
        <taxon>Nitrospiria</taxon>
        <taxon>Nitrospirales</taxon>
        <taxon>Nitrospiraceae</taxon>
        <taxon>Nitrospira</taxon>
    </lineage>
</organism>
<proteinExistence type="predicted"/>
<dbReference type="Proteomes" id="UP000069205">
    <property type="component" value="Chromosome"/>
</dbReference>
<name>A0A0K2GF72_NITMO</name>
<protein>
    <recommendedName>
        <fullName evidence="4">Lipoprotein</fullName>
    </recommendedName>
</protein>
<dbReference type="PATRIC" id="fig|42253.5.peg.3050"/>
<feature type="chain" id="PRO_5005476945" description="Lipoprotein" evidence="1">
    <location>
        <begin position="17"/>
        <end position="380"/>
    </location>
</feature>
<keyword evidence="3" id="KW-1185">Reference proteome</keyword>
<dbReference type="AlphaFoldDB" id="A0A0K2GF72"/>
<sequence length="380" mass="42024">MTASRSFLLLISLVLAGCAELIPEVAGPPQTRTFEFDRHPTGHYRIRTEVHPDHLGWTLAIEQATVITTAIQTETQQQYRRYAFSPLSIVPGLFQCPYGVITYALTLGHASDEPMRYGCRRFLLHEPLQGTISLPNTSHRTLELTEQWEPVKGGVIEVKWEGQAGLLASYPISVRATVLRLAHLVRNDQGPLISERMQTGRLEVSYRQGPHTATTIFEVSGKQLTKAHKSVTHSIPAKRWPDPLVVQVGMLQGFPPVLEEVTKAAFASHFLQTQICFIADDPIKARIAEEQRFQLSGRVHDSQQIALGRWIPATVLITGHLETTQTAPELILQVSSIPSGEVLGTIRLPVIPTTAVPIASMLDEDLRLLTTHAPKTPCGS</sequence>
<gene>
    <name evidence="2" type="ORF">NITMOv2_3095</name>
</gene>